<dbReference type="InterPro" id="IPR050126">
    <property type="entry name" value="Ap4A_hydrolase"/>
</dbReference>
<dbReference type="AlphaFoldDB" id="A0A0F9CA91"/>
<proteinExistence type="predicted"/>
<dbReference type="GO" id="GO:0016791">
    <property type="term" value="F:phosphatase activity"/>
    <property type="evidence" value="ECO:0007669"/>
    <property type="project" value="TreeGrafter"/>
</dbReference>
<organism evidence="2">
    <name type="scientific">marine sediment metagenome</name>
    <dbReference type="NCBI Taxonomy" id="412755"/>
    <lineage>
        <taxon>unclassified sequences</taxon>
        <taxon>metagenomes</taxon>
        <taxon>ecological metagenomes</taxon>
    </lineage>
</organism>
<dbReference type="Gene3D" id="3.60.21.10">
    <property type="match status" value="1"/>
</dbReference>
<dbReference type="PANTHER" id="PTHR42850:SF4">
    <property type="entry name" value="ZINC-DEPENDENT ENDOPOLYPHOSPHATASE"/>
    <property type="match status" value="1"/>
</dbReference>
<dbReference type="PANTHER" id="PTHR42850">
    <property type="entry name" value="METALLOPHOSPHOESTERASE"/>
    <property type="match status" value="1"/>
</dbReference>
<protein>
    <recommendedName>
        <fullName evidence="1">Calcineurin-like phosphoesterase domain-containing protein</fullName>
    </recommendedName>
</protein>
<sequence length="231" mass="27478">MRNLVIGDIHGAYKALIQCFERSNFDYKDDTLIVLGDVADGWNEVPLCIEELFKVKNMTYIWGNHDWWVNRWFKEGWTHPVWELQGGEATKKAYIKQGDLMVKHRCFFDVANAAYVDDKNRLFVHGGLYPINRPLEKQELNDLMWDRGLFQSARFKHFQKPDFKYGKYDKIFLGHTSTFKGHDYPYQYCNVWNLDQGAGWYGKLTIMDIDTEEYWQSDNVLELYPNVRGRY</sequence>
<accession>A0A0F9CA91</accession>
<name>A0A0F9CA91_9ZZZZ</name>
<dbReference type="Pfam" id="PF00149">
    <property type="entry name" value="Metallophos"/>
    <property type="match status" value="1"/>
</dbReference>
<dbReference type="InterPro" id="IPR004843">
    <property type="entry name" value="Calcineurin-like_PHP"/>
</dbReference>
<dbReference type="EMBL" id="LAZR01037039">
    <property type="protein sequence ID" value="KKL23262.1"/>
    <property type="molecule type" value="Genomic_DNA"/>
</dbReference>
<comment type="caution">
    <text evidence="2">The sequence shown here is derived from an EMBL/GenBank/DDBJ whole genome shotgun (WGS) entry which is preliminary data.</text>
</comment>
<gene>
    <name evidence="2" type="ORF">LCGC14_2427170</name>
</gene>
<feature type="domain" description="Calcineurin-like phosphoesterase" evidence="1">
    <location>
        <begin position="1"/>
        <end position="175"/>
    </location>
</feature>
<dbReference type="SUPFAM" id="SSF56300">
    <property type="entry name" value="Metallo-dependent phosphatases"/>
    <property type="match status" value="1"/>
</dbReference>
<dbReference type="GO" id="GO:0005737">
    <property type="term" value="C:cytoplasm"/>
    <property type="evidence" value="ECO:0007669"/>
    <property type="project" value="TreeGrafter"/>
</dbReference>
<evidence type="ECO:0000313" key="2">
    <source>
        <dbReference type="EMBL" id="KKL23262.1"/>
    </source>
</evidence>
<reference evidence="2" key="1">
    <citation type="journal article" date="2015" name="Nature">
        <title>Complex archaea that bridge the gap between prokaryotes and eukaryotes.</title>
        <authorList>
            <person name="Spang A."/>
            <person name="Saw J.H."/>
            <person name="Jorgensen S.L."/>
            <person name="Zaremba-Niedzwiedzka K."/>
            <person name="Martijn J."/>
            <person name="Lind A.E."/>
            <person name="van Eijk R."/>
            <person name="Schleper C."/>
            <person name="Guy L."/>
            <person name="Ettema T.J."/>
        </authorList>
    </citation>
    <scope>NUCLEOTIDE SEQUENCE</scope>
</reference>
<evidence type="ECO:0000259" key="1">
    <source>
        <dbReference type="Pfam" id="PF00149"/>
    </source>
</evidence>
<dbReference type="InterPro" id="IPR029052">
    <property type="entry name" value="Metallo-depent_PP-like"/>
</dbReference>